<dbReference type="Gene3D" id="3.90.320.10">
    <property type="match status" value="1"/>
</dbReference>
<evidence type="ECO:0000313" key="3">
    <source>
        <dbReference type="Proteomes" id="UP000316437"/>
    </source>
</evidence>
<comment type="caution">
    <text evidence="2">The sequence shown here is derived from an EMBL/GenBank/DDBJ whole genome shotgun (WGS) entry which is preliminary data.</text>
</comment>
<dbReference type="EMBL" id="VFPD01000001">
    <property type="protein sequence ID" value="TQM21171.1"/>
    <property type="molecule type" value="Genomic_DNA"/>
</dbReference>
<dbReference type="InterPro" id="IPR011335">
    <property type="entry name" value="Restrct_endonuc-II-like"/>
</dbReference>
<keyword evidence="3" id="KW-1185">Reference proteome</keyword>
<dbReference type="Proteomes" id="UP000316437">
    <property type="component" value="Unassembled WGS sequence"/>
</dbReference>
<feature type="domain" description="PD-(D/E)XK endonuclease-like" evidence="1">
    <location>
        <begin position="629"/>
        <end position="887"/>
    </location>
</feature>
<evidence type="ECO:0000259" key="1">
    <source>
        <dbReference type="Pfam" id="PF12705"/>
    </source>
</evidence>
<dbReference type="InterPro" id="IPR027417">
    <property type="entry name" value="P-loop_NTPase"/>
</dbReference>
<dbReference type="RefSeq" id="WP_142015350.1">
    <property type="nucleotide sequence ID" value="NZ_VFPD01000001.1"/>
</dbReference>
<sequence>MKFLNKIIHELLAQNTDLSAFNIILPGKRPIVFIRQILEENNYSGFLPNFFTIEELINKIADQQTIQGIPLWLFSFDVYRSLNLIPRDDFSDFLKWFPTLQKDWDDILKFSDSDQAVLQYMFDEERIKEWAQDLGEDDDVPRKKFLNFWQNMNVFLPVLKERLQERNWATSGMIHEAAKARIADFAKNTREEFVFCGFNAFTPVEEKLVRSLLQWNKAQCFFQADRYYFNDERQEAGKFLRNHKTWKEFDDDRAFQWIEDDFNQPKKIKVYEVSGNVTQTKVLPEIFKEINNKTYSNTAVVLLDENLLPASLDVMHGVDNLNITMGFPLKNLSFSNAVKRLFYLQKQLEKNKMSYYYRDVFPILEELPKSVEDEQIINDFKAKVEERNIVYISRKLLHELLSGLSYYGLLQKATGTNGYLDMLIEFCQQVKWLEIDDIQYENVSHFENAFRIIKNQLTPYNIEIKMETLEILINQHINSESIDFQGEPLRGLQIMGLLETRLLNFENVILLSVNEGKLPLGNSQNTYIPFDIRRFFDLHTFLENDSIYAYHFYRLIQDAKNVHLLYNALSSGVNTGEKSRFITQIEMESSHDIEHLIIENSSEPITTKPIEIAKTQIVQERLRKWKEKVSASHLTSYLYNPIDFYLSKILNTSETDEIEEELSIKNYGNLVHYSLQEVYEVLKGKVLKESDLKNSVEAIDQYINIAIEKLKHQPEFYEKGMNFIHKAIAKKVIENVLNHDLELIRQGNKLEIIDIERRFENIDFPLEGNDKISFFGFIDRIDKLNGTLRIIDYKTAKIKNLTVKIDQDNVDAYFHNSDRKQALQLCIYHYVVQHLPEFWGFPIETGIWSFADAKKGMVSLQFDKGNIDDAMKSVKSLILEILNPDINFVETIKTY</sequence>
<dbReference type="SUPFAM" id="SSF52980">
    <property type="entry name" value="Restriction endonuclease-like"/>
    <property type="match status" value="1"/>
</dbReference>
<protein>
    <submittedName>
        <fullName evidence="2">PD-(D/E)XK nuclease superfamily protein</fullName>
    </submittedName>
</protein>
<dbReference type="AlphaFoldDB" id="A0A543EHY6"/>
<reference evidence="2 3" key="1">
    <citation type="submission" date="2019-06" db="EMBL/GenBank/DDBJ databases">
        <title>Sorghum-associated microbial communities from plants grown in Nebraska, USA.</title>
        <authorList>
            <person name="Schachtman D."/>
        </authorList>
    </citation>
    <scope>NUCLEOTIDE SEQUENCE [LARGE SCALE GENOMIC DNA]</scope>
    <source>
        <strain evidence="2 3">110</strain>
    </source>
</reference>
<organism evidence="2 3">
    <name type="scientific">Chryseobacterium aquifrigidense</name>
    <dbReference type="NCBI Taxonomy" id="558021"/>
    <lineage>
        <taxon>Bacteria</taxon>
        <taxon>Pseudomonadati</taxon>
        <taxon>Bacteroidota</taxon>
        <taxon>Flavobacteriia</taxon>
        <taxon>Flavobacteriales</taxon>
        <taxon>Weeksellaceae</taxon>
        <taxon>Chryseobacterium group</taxon>
        <taxon>Chryseobacterium</taxon>
    </lineage>
</organism>
<accession>A0A543EHY6</accession>
<dbReference type="InterPro" id="IPR011604">
    <property type="entry name" value="PDDEXK-like_dom_sf"/>
</dbReference>
<name>A0A543EHY6_9FLAO</name>
<dbReference type="InterPro" id="IPR038726">
    <property type="entry name" value="PDDEXK_AddAB-type"/>
</dbReference>
<proteinExistence type="predicted"/>
<evidence type="ECO:0000313" key="2">
    <source>
        <dbReference type="EMBL" id="TQM21171.1"/>
    </source>
</evidence>
<dbReference type="SUPFAM" id="SSF52540">
    <property type="entry name" value="P-loop containing nucleoside triphosphate hydrolases"/>
    <property type="match status" value="1"/>
</dbReference>
<dbReference type="Pfam" id="PF12705">
    <property type="entry name" value="PDDEXK_1"/>
    <property type="match status" value="1"/>
</dbReference>
<gene>
    <name evidence="2" type="ORF">FB551_0853</name>
</gene>